<dbReference type="SUPFAM" id="SSF52777">
    <property type="entry name" value="CoA-dependent acyltransferases"/>
    <property type="match status" value="1"/>
</dbReference>
<dbReference type="OrthoDB" id="5334309at2759"/>
<evidence type="ECO:0000256" key="1">
    <source>
        <dbReference type="ARBA" id="ARBA00001938"/>
    </source>
</evidence>
<dbReference type="InterPro" id="IPR011053">
    <property type="entry name" value="Single_hybrid_motif"/>
</dbReference>
<dbReference type="FunFam" id="3.90.850.10:FF:000003">
    <property type="entry name" value="Fumarylacetoacetate hydrolase domain-containing 1"/>
    <property type="match status" value="1"/>
</dbReference>
<keyword evidence="8" id="KW-0809">Transit peptide</keyword>
<dbReference type="InterPro" id="IPR056434">
    <property type="entry name" value="Ig_GEX2_N"/>
</dbReference>
<evidence type="ECO:0000256" key="15">
    <source>
        <dbReference type="ARBA" id="ARBA00056302"/>
    </source>
</evidence>
<dbReference type="GO" id="GO:0043754">
    <property type="term" value="F:dihydrolipoamide branched chain acyltransferase activity"/>
    <property type="evidence" value="ECO:0007669"/>
    <property type="project" value="UniProtKB-EC"/>
</dbReference>
<dbReference type="PROSITE" id="PS50194">
    <property type="entry name" value="FILAMIN_REPEAT"/>
    <property type="match status" value="1"/>
</dbReference>
<keyword evidence="5" id="KW-0808">Transferase</keyword>
<keyword evidence="9" id="KW-0496">Mitochondrion</keyword>
<dbReference type="InterPro" id="IPR036663">
    <property type="entry name" value="Fumarylacetoacetase_C_sf"/>
</dbReference>
<dbReference type="GO" id="GO:0006107">
    <property type="term" value="P:oxaloacetate metabolic process"/>
    <property type="evidence" value="ECO:0007669"/>
    <property type="project" value="UniProtKB-ARBA"/>
</dbReference>
<dbReference type="Pfam" id="PF17963">
    <property type="entry name" value="Big_9"/>
    <property type="match status" value="1"/>
</dbReference>
<evidence type="ECO:0000256" key="11">
    <source>
        <dbReference type="ARBA" id="ARBA00038880"/>
    </source>
</evidence>
<dbReference type="InterPro" id="IPR017868">
    <property type="entry name" value="Filamin/ABP280_repeat-like"/>
</dbReference>
<keyword evidence="21" id="KW-1185">Reference proteome</keyword>
<evidence type="ECO:0000256" key="6">
    <source>
        <dbReference type="ARBA" id="ARBA00022723"/>
    </source>
</evidence>
<comment type="function">
    <text evidence="15">Tautomerase that converts enol-oxaloacetate, a strong inhibitor of succinate dehydrogenase, to the physiological keto form of oxaloacetate.</text>
</comment>
<evidence type="ECO:0000256" key="12">
    <source>
        <dbReference type="ARBA" id="ARBA00039275"/>
    </source>
</evidence>
<comment type="similarity">
    <text evidence="4">Belongs to the FAH family.</text>
</comment>
<dbReference type="PROSITE" id="PS00189">
    <property type="entry name" value="LIPOYL"/>
    <property type="match status" value="1"/>
</dbReference>
<dbReference type="InterPro" id="IPR014756">
    <property type="entry name" value="Ig_E-set"/>
</dbReference>
<dbReference type="Pfam" id="PF23616">
    <property type="entry name" value="Ig_GEX2_N"/>
    <property type="match status" value="2"/>
</dbReference>
<dbReference type="GO" id="GO:0005829">
    <property type="term" value="C:cytosol"/>
    <property type="evidence" value="ECO:0007669"/>
    <property type="project" value="UniProtKB-ARBA"/>
</dbReference>
<keyword evidence="17" id="KW-0472">Membrane</keyword>
<dbReference type="InterPro" id="IPR000089">
    <property type="entry name" value="Biotin_lipoyl"/>
</dbReference>
<comment type="similarity">
    <text evidence="3">Belongs to the 2-oxoacid dehydrogenase family.</text>
</comment>
<dbReference type="SUPFAM" id="SSF56529">
    <property type="entry name" value="FAH"/>
    <property type="match status" value="1"/>
</dbReference>
<evidence type="ECO:0000259" key="19">
    <source>
        <dbReference type="PROSITE" id="PS51826"/>
    </source>
</evidence>
<dbReference type="GO" id="GO:0031405">
    <property type="term" value="F:lipoic acid binding"/>
    <property type="evidence" value="ECO:0007669"/>
    <property type="project" value="TreeGrafter"/>
</dbReference>
<dbReference type="InterPro" id="IPR004167">
    <property type="entry name" value="PSBD"/>
</dbReference>
<evidence type="ECO:0000256" key="9">
    <source>
        <dbReference type="ARBA" id="ARBA00023128"/>
    </source>
</evidence>
<evidence type="ECO:0000313" key="21">
    <source>
        <dbReference type="Proteomes" id="UP000187203"/>
    </source>
</evidence>
<evidence type="ECO:0000256" key="8">
    <source>
        <dbReference type="ARBA" id="ARBA00022946"/>
    </source>
</evidence>
<dbReference type="SUPFAM" id="SSF51230">
    <property type="entry name" value="Single hybrid motif"/>
    <property type="match status" value="1"/>
</dbReference>
<comment type="subcellular location">
    <subcellularLocation>
        <location evidence="2">Mitochondrion matrix</location>
    </subcellularLocation>
</comment>
<dbReference type="FunFam" id="2.40.50.100:FF:000013">
    <property type="entry name" value="Dihydrolipoamide acetyltransferase component of pyruvate dehydrogenase complex"/>
    <property type="match status" value="1"/>
</dbReference>
<reference evidence="21" key="1">
    <citation type="submission" date="2013-09" db="EMBL/GenBank/DDBJ databases">
        <title>Corchorus olitorius genome sequencing.</title>
        <authorList>
            <person name="Alam M."/>
            <person name="Haque M.S."/>
            <person name="Islam M.S."/>
            <person name="Emdad E.M."/>
            <person name="Islam M.M."/>
            <person name="Ahmed B."/>
            <person name="Halim A."/>
            <person name="Hossen Q.M.M."/>
            <person name="Hossain M.Z."/>
            <person name="Ahmed R."/>
            <person name="Khan M.M."/>
            <person name="Islam R."/>
            <person name="Rashid M.M."/>
            <person name="Khan S.A."/>
            <person name="Rahman M.S."/>
            <person name="Alam M."/>
            <person name="Yahiya A.S."/>
            <person name="Khan M.S."/>
            <person name="Azam M.S."/>
            <person name="Haque T."/>
            <person name="Lashkar M.Z.H."/>
            <person name="Akhand A.I."/>
            <person name="Morshed G."/>
            <person name="Roy S."/>
            <person name="Uddin K.S."/>
            <person name="Rabeya T."/>
            <person name="Hossain A.S."/>
            <person name="Chowdhury A."/>
            <person name="Snigdha A.R."/>
            <person name="Mortoza M.S."/>
            <person name="Matin S.A."/>
            <person name="Hoque S.M.E."/>
            <person name="Islam M.K."/>
            <person name="Roy D.K."/>
            <person name="Haider R."/>
            <person name="Moosa M.M."/>
            <person name="Elias S.M."/>
            <person name="Hasan A.M."/>
            <person name="Jahan S."/>
            <person name="Shafiuddin M."/>
            <person name="Mahmood N."/>
            <person name="Shommy N.S."/>
        </authorList>
    </citation>
    <scope>NUCLEOTIDE SEQUENCE [LARGE SCALE GENOMIC DNA]</scope>
    <source>
        <strain evidence="21">cv. O-4</strain>
    </source>
</reference>
<evidence type="ECO:0000256" key="7">
    <source>
        <dbReference type="ARBA" id="ARBA00022823"/>
    </source>
</evidence>
<dbReference type="EMBL" id="AWUE01015329">
    <property type="protein sequence ID" value="OMO98550.1"/>
    <property type="molecule type" value="Genomic_DNA"/>
</dbReference>
<name>A0A1R3JUT4_9ROSI</name>
<dbReference type="GO" id="GO:0016407">
    <property type="term" value="F:acetyltransferase activity"/>
    <property type="evidence" value="ECO:0007669"/>
    <property type="project" value="TreeGrafter"/>
</dbReference>
<dbReference type="GO" id="GO:0046872">
    <property type="term" value="F:metal ion binding"/>
    <property type="evidence" value="ECO:0007669"/>
    <property type="project" value="UniProtKB-KW"/>
</dbReference>
<dbReference type="PANTHER" id="PTHR43178">
    <property type="entry name" value="DIHYDROLIPOAMIDE ACETYLTRANSFERASE COMPONENT OF PYRUVATE DEHYDROGENASE COMPLEX"/>
    <property type="match status" value="1"/>
</dbReference>
<comment type="catalytic activity">
    <reaction evidence="14">
        <text>N(6)-[(R)-dihydrolipoyl]-L-lysyl-[protein] + 2-methylpropanoyl-CoA = N(6)-[(R)-S(8)-2-methylpropanoyldihydrolipoyl]-L-lysyl-[protein] + CoA</text>
        <dbReference type="Rhea" id="RHEA:18865"/>
        <dbReference type="Rhea" id="RHEA-COMP:10475"/>
        <dbReference type="Rhea" id="RHEA-COMP:10497"/>
        <dbReference type="ChEBI" id="CHEBI:57287"/>
        <dbReference type="ChEBI" id="CHEBI:57338"/>
        <dbReference type="ChEBI" id="CHEBI:83100"/>
        <dbReference type="ChEBI" id="CHEBI:83142"/>
        <dbReference type="EC" id="2.3.1.168"/>
    </reaction>
    <physiologicalReaction direction="left-to-right" evidence="14">
        <dbReference type="Rhea" id="RHEA:18866"/>
    </physiologicalReaction>
</comment>
<dbReference type="Pfam" id="PF00630">
    <property type="entry name" value="Filamin"/>
    <property type="match status" value="1"/>
</dbReference>
<dbReference type="FunFam" id="4.10.320.10:FF:000002">
    <property type="entry name" value="Dihydrolipoamide acetyltransferase component of pyruvate dehydrogenase complex"/>
    <property type="match status" value="1"/>
</dbReference>
<dbReference type="CDD" id="cd06849">
    <property type="entry name" value="lipoyl_domain"/>
    <property type="match status" value="1"/>
</dbReference>
<feature type="transmembrane region" description="Helical" evidence="17">
    <location>
        <begin position="1467"/>
        <end position="1489"/>
    </location>
</feature>
<dbReference type="FunFam" id="3.30.559.10:FF:000007">
    <property type="entry name" value="Dihydrolipoamide acetyltransferase component of pyruvate dehydrogenase complex"/>
    <property type="match status" value="1"/>
</dbReference>
<keyword evidence="6" id="KW-0479">Metal-binding</keyword>
<dbReference type="Gene3D" id="4.10.320.10">
    <property type="entry name" value="E3-binding domain"/>
    <property type="match status" value="1"/>
</dbReference>
<dbReference type="Pfam" id="PF01557">
    <property type="entry name" value="FAA_hydrolase"/>
    <property type="match status" value="1"/>
</dbReference>
<evidence type="ECO:0000256" key="4">
    <source>
        <dbReference type="ARBA" id="ARBA00010211"/>
    </source>
</evidence>
<dbReference type="SUPFAM" id="SSF81296">
    <property type="entry name" value="E set domains"/>
    <property type="match status" value="2"/>
</dbReference>
<keyword evidence="10" id="KW-0012">Acyltransferase</keyword>
<dbReference type="InterPro" id="IPR001078">
    <property type="entry name" value="2-oxoacid_DH_actylTfrase"/>
</dbReference>
<dbReference type="InterPro" id="IPR011234">
    <property type="entry name" value="Fumarylacetoacetase-like_C"/>
</dbReference>
<proteinExistence type="inferred from homology"/>
<evidence type="ECO:0000256" key="10">
    <source>
        <dbReference type="ARBA" id="ARBA00023315"/>
    </source>
</evidence>
<evidence type="ECO:0000256" key="17">
    <source>
        <dbReference type="SAM" id="Phobius"/>
    </source>
</evidence>
<evidence type="ECO:0000256" key="16">
    <source>
        <dbReference type="PROSITE-ProRule" id="PRU00087"/>
    </source>
</evidence>
<dbReference type="STRING" id="93759.A0A1R3JUT4"/>
<organism evidence="20 21">
    <name type="scientific">Corchorus olitorius</name>
    <dbReference type="NCBI Taxonomy" id="93759"/>
    <lineage>
        <taxon>Eukaryota</taxon>
        <taxon>Viridiplantae</taxon>
        <taxon>Streptophyta</taxon>
        <taxon>Embryophyta</taxon>
        <taxon>Tracheophyta</taxon>
        <taxon>Spermatophyta</taxon>
        <taxon>Magnoliopsida</taxon>
        <taxon>eudicotyledons</taxon>
        <taxon>Gunneridae</taxon>
        <taxon>Pentapetalae</taxon>
        <taxon>rosids</taxon>
        <taxon>malvids</taxon>
        <taxon>Malvales</taxon>
        <taxon>Malvaceae</taxon>
        <taxon>Grewioideae</taxon>
        <taxon>Apeibeae</taxon>
        <taxon>Corchorus</taxon>
    </lineage>
</organism>
<dbReference type="Pfam" id="PF00364">
    <property type="entry name" value="Biotin_lipoyl"/>
    <property type="match status" value="1"/>
</dbReference>
<evidence type="ECO:0000256" key="2">
    <source>
        <dbReference type="ARBA" id="ARBA00004305"/>
    </source>
</evidence>
<dbReference type="InterPro" id="IPR013783">
    <property type="entry name" value="Ig-like_fold"/>
</dbReference>
<dbReference type="PROSITE" id="PS50968">
    <property type="entry name" value="BIOTINYL_LIPOYL"/>
    <property type="match status" value="1"/>
</dbReference>
<keyword evidence="17" id="KW-0812">Transmembrane</keyword>
<dbReference type="GO" id="GO:0005759">
    <property type="term" value="C:mitochondrial matrix"/>
    <property type="evidence" value="ECO:0007669"/>
    <property type="project" value="UniProtKB-SubCell"/>
</dbReference>
<dbReference type="Gene3D" id="2.60.40.3440">
    <property type="match status" value="1"/>
</dbReference>
<keyword evidence="17" id="KW-1133">Transmembrane helix</keyword>
<dbReference type="GO" id="GO:0050163">
    <property type="term" value="F:oxaloacetate tautomerase activity"/>
    <property type="evidence" value="ECO:0007669"/>
    <property type="project" value="UniProtKB-ARBA"/>
</dbReference>
<comment type="cofactor">
    <cofactor evidence="1">
        <name>(R)-lipoate</name>
        <dbReference type="ChEBI" id="CHEBI:83088"/>
    </cofactor>
</comment>
<evidence type="ECO:0000259" key="18">
    <source>
        <dbReference type="PROSITE" id="PS50968"/>
    </source>
</evidence>
<sequence>MIGRRVLQTRALTAGRRWLCPYSSSTPSPVPAEQSKRQFSSYVKATTALTSNNPVNLNIQFVKNRIKLFSSNAVADLPTDGIVEVPLAQTGEGIAECELLKWFVQEGDEVEEFQPLCEVQSDKATIEITSRYKGKVAHILHDPGSIVKVGETLLKMAVGDTQVPPITTNVLEKLIPVDAKPNRDTTTGGVLSTPAVRNLAKEHGVDINAVQGSGKDGRVLKEDVLKYAVLKGIVRDPAVTVTANLGEKSCSYASPNVVENNEDTIVQLRGFQRTMVKTMSMAARVPHFHYVEEINCDTLAELKASFQTNNTEPGIKFTFLPILIKSLSMAMSKYPMVNSCFNEESLEVILKGSHNIGIAMATPNGLVVPNIKNVQSLSILEITKELSRLQQLALENKLNPADISGGTITLSNIGAIGGKFGAPILNLPEVAIIAIGRIQKLPKFADDGNVYPASVMTVNIGADHRVLDGATVARFCNEWKHIILALCSASAADEATIPKFAFSWLEDKDKFQAGDIATIKIKVLGNFDSKGNASLDQSAFKPAITVNGKTGNSSYISGVFLDTAGDPSTWQIIFIPILAGLFNLIITDDPFKVMDSSLHFTVEPGPMYPSASVASWLGFLNEFEAGSKAPLLVLPKDAFGNNISSTDKDLNSFNISMAAVHENGSIASMLNVTHMGWNEFGYIIVEFIAVVKAGNFLLHIEGGNQTLNGSPLPFKVNPGPLDVQNCVAKWNFEFNAWQIFSIMEMFIYQQDQYGNLVPGSYEFDVDVVEKETNLSIPIGDLLVKEVEPGIQLFSFRMTEPGNFLLTISDMKHKQSISNMPYDYTVFVGYCDGAKSVVNGTGLNSSIAGKMVEFSVYLFDSFQYPSAVEFDRLQVKIERENDSYSVLPTIYPTIIIDDGESHDGDISESDFAPAPAPYNGLDNTPPGIWKGQATAFNVMYTPTKSGIYKIHVFCGNIFLNGGNPLTKEVKAGAANISLSGVVRLSPKAPKLVRNEMVVQLMDSLSNPVLSEQSKLNLEIVSVNKTGFSSWMFVDNNDGSYTGHYLAMEVGTYEMCVSFDREYFPKAYDDKVSLWEDESIAFDVLENDYFAGGNASIVQFSKPVHGSLLQHGRLFRYTPYKDYFGNDSFLYTISDINGDVATAAVNISVLTIPPQFISFPSQLQAIEDVISPKLGGYNGFELKYSDPMENISVILSAKSGIIFLSPMSMQFWQPIWSELYVTKWDDEGKNLTIKGCLEVINFALQSIQYLGKGNFSGEDTLRVSARNRNGVNDLDVPVQVEPINDPPYFNLPEFIILKNTRDKSLLFNKETDEFQFSIGDADILNFPGGESGFLLTFSVEVSDGSLLAALPAALIDSTELKLKSTYQWQPLQTYVTISKHFMVRAIGIRFQASLNDCNTVMQQLVYHGGDHDAVLTLKISDLGHYGCYSDCSEKISKPLSAEATVNLIRRRPMTPFQVRTLGSAVVIEFILVLSLGLMLLFFTCKCAILLVKEKRRQNPRNYELSRMQSFQKETEPVLFLKPTSSYLENGGTIEVPHPLNSLDHEVELAVVIGQKARDVPENSAMNYVGGYALALDMTAREIQSVAKSAGLPWSVAKGQDTFTPISSVLSMSMVPDPDNLELWLKVNDEIRQKGSTKDMIFKIPYLISHISSIMTLFEGDVILTGTPQGVGPVKVGQKITAGITGLVDVHFDVGKRQKPGSS</sequence>
<dbReference type="InterPro" id="IPR050743">
    <property type="entry name" value="2-oxoacid_DH_E2_comp"/>
</dbReference>
<dbReference type="Gene3D" id="3.90.850.10">
    <property type="entry name" value="Fumarylacetoacetase-like, C-terminal domain"/>
    <property type="match status" value="1"/>
</dbReference>
<evidence type="ECO:0000256" key="3">
    <source>
        <dbReference type="ARBA" id="ARBA00007317"/>
    </source>
</evidence>
<evidence type="ECO:0000256" key="5">
    <source>
        <dbReference type="ARBA" id="ARBA00022679"/>
    </source>
</evidence>
<dbReference type="PANTHER" id="PTHR43178:SF14">
    <property type="entry name" value="LIPOAMIDE ACYLTRANSFERASE COMPONENT OF BRANCHED-CHAIN ALPHA-KETO ACID DEHYDROGENASE COMPLEX, MITOCHONDRIAL"/>
    <property type="match status" value="1"/>
</dbReference>
<dbReference type="Pfam" id="PF02817">
    <property type="entry name" value="E3_binding"/>
    <property type="match status" value="1"/>
</dbReference>
<keyword evidence="7" id="KW-0450">Lipoyl</keyword>
<dbReference type="InterPro" id="IPR003016">
    <property type="entry name" value="2-oxoA_DH_lipoyl-BS"/>
</dbReference>
<dbReference type="InterPro" id="IPR036625">
    <property type="entry name" value="E3-bd_dom_sf"/>
</dbReference>
<feature type="domain" description="Lipoyl-binding" evidence="18">
    <location>
        <begin position="82"/>
        <end position="157"/>
    </location>
</feature>
<evidence type="ECO:0000256" key="14">
    <source>
        <dbReference type="ARBA" id="ARBA00051775"/>
    </source>
</evidence>
<protein>
    <recommendedName>
        <fullName evidence="12">Lipoamide acyltransferase component of branched-chain alpha-keto acid dehydrogenase complex, mitochondrial</fullName>
        <ecNumber evidence="11">2.3.1.168</ecNumber>
    </recommendedName>
    <alternativeName>
        <fullName evidence="13">Branched-chain alpha-keto acid dehydrogenase complex component E2</fullName>
    </alternativeName>
</protein>
<evidence type="ECO:0000256" key="13">
    <source>
        <dbReference type="ARBA" id="ARBA00042008"/>
    </source>
</evidence>
<dbReference type="Gene3D" id="2.60.40.10">
    <property type="entry name" value="Immunoglobulins"/>
    <property type="match status" value="2"/>
</dbReference>
<dbReference type="EC" id="2.3.1.168" evidence="11"/>
<feature type="repeat" description="Filamin" evidence="16">
    <location>
        <begin position="827"/>
        <end position="968"/>
    </location>
</feature>
<dbReference type="SUPFAM" id="SSF47005">
    <property type="entry name" value="Peripheral subunit-binding domain of 2-oxo acid dehydrogenase complex"/>
    <property type="match status" value="1"/>
</dbReference>
<dbReference type="PROSITE" id="PS51826">
    <property type="entry name" value="PSBD"/>
    <property type="match status" value="1"/>
</dbReference>
<feature type="domain" description="Peripheral subunit-binding (PSBD)" evidence="19">
    <location>
        <begin position="191"/>
        <end position="228"/>
    </location>
</feature>
<dbReference type="Pfam" id="PF00198">
    <property type="entry name" value="2-oxoacid_dh"/>
    <property type="match status" value="1"/>
</dbReference>
<accession>A0A1R3JUT4</accession>
<comment type="caution">
    <text evidence="20">The sequence shown here is derived from an EMBL/GenBank/DDBJ whole genome shotgun (WGS) entry which is preliminary data.</text>
</comment>
<dbReference type="Gene3D" id="2.40.50.100">
    <property type="match status" value="1"/>
</dbReference>
<dbReference type="InterPro" id="IPR023213">
    <property type="entry name" value="CAT-like_dom_sf"/>
</dbReference>
<gene>
    <name evidence="20" type="ORF">COLO4_13828</name>
</gene>
<dbReference type="Gene3D" id="3.30.559.10">
    <property type="entry name" value="Chloramphenicol acetyltransferase-like domain"/>
    <property type="match status" value="1"/>
</dbReference>
<evidence type="ECO:0000313" key="20">
    <source>
        <dbReference type="EMBL" id="OMO98550.1"/>
    </source>
</evidence>
<dbReference type="Proteomes" id="UP000187203">
    <property type="component" value="Unassembled WGS sequence"/>
</dbReference>